<evidence type="ECO:0000313" key="6">
    <source>
        <dbReference type="EMBL" id="NME67564.1"/>
    </source>
</evidence>
<sequence length="1052" mass="114873">MRNFLLRSICIATSILFGISLASYAYTEKYRLTLRDNPATTITIGWNQVSGSNPVVYYGTTDYGTNYSYYSNSKTVDRSVYYKGMNNQFARLTGLKPNTAYYFVIRDSQGTSKRYWFKTAPSSSSEKLSFVAGGDSRNNRTPRQNANRIVARLRPHAVLFGGDMTSSGTESEWQDWFDDWQLTIGSDGRMIPIIAARGNHESSNSMVYTLFDTPSSDVYYAITFGTDLFRAYTLNTEMSISGNQTSWLADDLARNSNVTWKSAQYHKPMRPHVSSKSEGNTQYSSWANLFYQNNVKLVVECDAHTVKTTWPVRPSTSSGSDEGFVRDDVNGTVYTGEGCWGAPLRSNNDNKAWTRNSGMFNQVKWIFIEKSKIEIRTIRVDNAYYVGTVSDNNIFTAPSNLDIWSPSNGSVVTIRNANAGLPDIGLISPADQQYYTSPQTITLSASASDSDGSISSVRFYINGNYVGQDYSTPYQVNYAIPADGNYTFTAIAEDNEGNSKTSETRTFNVGVVQNTINVRISSGDDDVEESSGGTMYTNSSDIELVYDGSNQTVGLRFQDLAIPQGATINTAYIQFTTDETGGSSGTLTIRAEDVSNSSAFSTSSYNVSGRSKTSASVNWSPSSWSSVGQSSTSQRTPNLKTLIQEVVDRSGWSSGNNMTFIINGNGERTAEAYEGSSSSAALLTVSYTYGNTTTPPDFHTLSISASNGIVSKSPNQNSFEDGTNVTLSATPNNGYEFIGWSGSLSGSQNPVTVTMNAYKSITANFRAIDNDTDPVEVTISKRVISSYDDAEEAENGTMYLNSSDLELVYDSHNSAGYQKVGIRFQSLNIPNGANITGAYIQFTVDENINNSGTLSIYAQDQSNAGYFSSSSYDISYRPKTSAYVNWNPSTWSTVGSSGSAQRTPDLKSLVQEVVNRSAWTAGNPMAFIIEGYGRRVAESYDGSSSTAPLLVVTYESVPGSNARKFVEFEEAKEFIAYPNPMSHILNLEFEAIIPGQVQISFFDASGKLVKNHGATITVGHNKVKVVTEGLKAGTYTAQIIGAGISKTIKLIK</sequence>
<gene>
    <name evidence="6" type="ORF">HHU12_06270</name>
</gene>
<dbReference type="InterPro" id="IPR015914">
    <property type="entry name" value="PAPs_N"/>
</dbReference>
<feature type="domain" description="Secretion system C-terminal sorting" evidence="4">
    <location>
        <begin position="977"/>
        <end position="1050"/>
    </location>
</feature>
<dbReference type="Gene3D" id="3.60.21.10">
    <property type="match status" value="1"/>
</dbReference>
<dbReference type="Pfam" id="PF00149">
    <property type="entry name" value="Metallophos"/>
    <property type="match status" value="1"/>
</dbReference>
<dbReference type="InterPro" id="IPR044060">
    <property type="entry name" value="Bacterial_rp_domain"/>
</dbReference>
<dbReference type="Pfam" id="PF16656">
    <property type="entry name" value="Pur_ac_phosph_N"/>
    <property type="match status" value="1"/>
</dbReference>
<dbReference type="InterPro" id="IPR035986">
    <property type="entry name" value="PKD_dom_sf"/>
</dbReference>
<dbReference type="PANTHER" id="PTHR45867:SF3">
    <property type="entry name" value="ACID PHOSPHATASE TYPE 7"/>
    <property type="match status" value="1"/>
</dbReference>
<evidence type="ECO:0000259" key="2">
    <source>
        <dbReference type="Pfam" id="PF00149"/>
    </source>
</evidence>
<evidence type="ECO:0000313" key="7">
    <source>
        <dbReference type="Proteomes" id="UP000576082"/>
    </source>
</evidence>
<feature type="domain" description="Purple acid phosphatase N-terminal" evidence="3">
    <location>
        <begin position="28"/>
        <end position="119"/>
    </location>
</feature>
<feature type="domain" description="Bacterial repeat" evidence="5">
    <location>
        <begin position="700"/>
        <end position="768"/>
    </location>
</feature>
<dbReference type="Proteomes" id="UP000576082">
    <property type="component" value="Unassembled WGS sequence"/>
</dbReference>
<proteinExistence type="predicted"/>
<dbReference type="InterPro" id="IPR008963">
    <property type="entry name" value="Purple_acid_Pase-like_N"/>
</dbReference>
<dbReference type="InterPro" id="IPR013783">
    <property type="entry name" value="Ig-like_fold"/>
</dbReference>
<keyword evidence="7" id="KW-1185">Reference proteome</keyword>
<dbReference type="PANTHER" id="PTHR45867">
    <property type="entry name" value="PURPLE ACID PHOSPHATASE"/>
    <property type="match status" value="1"/>
</dbReference>
<dbReference type="SUPFAM" id="SSF56300">
    <property type="entry name" value="Metallo-dependent phosphatases"/>
    <property type="match status" value="1"/>
</dbReference>
<evidence type="ECO:0000259" key="3">
    <source>
        <dbReference type="Pfam" id="PF16656"/>
    </source>
</evidence>
<dbReference type="SUPFAM" id="SSF49299">
    <property type="entry name" value="PKD domain"/>
    <property type="match status" value="1"/>
</dbReference>
<dbReference type="GO" id="GO:0003993">
    <property type="term" value="F:acid phosphatase activity"/>
    <property type="evidence" value="ECO:0007669"/>
    <property type="project" value="InterPro"/>
</dbReference>
<evidence type="ECO:0000259" key="4">
    <source>
        <dbReference type="Pfam" id="PF18962"/>
    </source>
</evidence>
<dbReference type="Gene3D" id="2.60.40.10">
    <property type="entry name" value="Immunoglobulins"/>
    <property type="match status" value="1"/>
</dbReference>
<dbReference type="Pfam" id="PF18962">
    <property type="entry name" value="Por_Secre_tail"/>
    <property type="match status" value="1"/>
</dbReference>
<dbReference type="GO" id="GO:0046872">
    <property type="term" value="F:metal ion binding"/>
    <property type="evidence" value="ECO:0007669"/>
    <property type="project" value="InterPro"/>
</dbReference>
<feature type="domain" description="Calcineurin-like phosphoesterase" evidence="2">
    <location>
        <begin position="148"/>
        <end position="299"/>
    </location>
</feature>
<dbReference type="InterPro" id="IPR004843">
    <property type="entry name" value="Calcineurin-like_PHP"/>
</dbReference>
<keyword evidence="1" id="KW-0732">Signal</keyword>
<dbReference type="AlphaFoldDB" id="A0A7X9RTN7"/>
<reference evidence="6 7" key="1">
    <citation type="submission" date="2020-04" db="EMBL/GenBank/DDBJ databases">
        <title>Flammeovirga sp. SR4, a novel species isolated from seawater.</title>
        <authorList>
            <person name="Wang X."/>
        </authorList>
    </citation>
    <scope>NUCLEOTIDE SEQUENCE [LARGE SCALE GENOMIC DNA]</scope>
    <source>
        <strain evidence="6 7">ATCC 23126</strain>
    </source>
</reference>
<dbReference type="NCBIfam" id="TIGR04183">
    <property type="entry name" value="Por_Secre_tail"/>
    <property type="match status" value="1"/>
</dbReference>
<dbReference type="EMBL" id="JABANE010000012">
    <property type="protein sequence ID" value="NME67564.1"/>
    <property type="molecule type" value="Genomic_DNA"/>
</dbReference>
<dbReference type="SUPFAM" id="SSF49363">
    <property type="entry name" value="Purple acid phosphatase, N-terminal domain"/>
    <property type="match status" value="1"/>
</dbReference>
<accession>A0A7X9RTN7</accession>
<dbReference type="Gene3D" id="2.60.40.380">
    <property type="entry name" value="Purple acid phosphatase-like, N-terminal"/>
    <property type="match status" value="1"/>
</dbReference>
<evidence type="ECO:0000256" key="1">
    <source>
        <dbReference type="ARBA" id="ARBA00022729"/>
    </source>
</evidence>
<dbReference type="InterPro" id="IPR026444">
    <property type="entry name" value="Secre_tail"/>
</dbReference>
<comment type="caution">
    <text evidence="6">The sequence shown here is derived from an EMBL/GenBank/DDBJ whole genome shotgun (WGS) entry which is preliminary data.</text>
</comment>
<protein>
    <submittedName>
        <fullName evidence="6">T9SS type A sorting domain-containing protein</fullName>
    </submittedName>
</protein>
<dbReference type="RefSeq" id="WP_169655901.1">
    <property type="nucleotide sequence ID" value="NZ_JABANE010000012.1"/>
</dbReference>
<organism evidence="6 7">
    <name type="scientific">Flammeovirga aprica JL-4</name>
    <dbReference type="NCBI Taxonomy" id="694437"/>
    <lineage>
        <taxon>Bacteria</taxon>
        <taxon>Pseudomonadati</taxon>
        <taxon>Bacteroidota</taxon>
        <taxon>Cytophagia</taxon>
        <taxon>Cytophagales</taxon>
        <taxon>Flammeovirgaceae</taxon>
        <taxon>Flammeovirga</taxon>
    </lineage>
</organism>
<dbReference type="Pfam" id="PF17957">
    <property type="entry name" value="Big_7"/>
    <property type="match status" value="1"/>
</dbReference>
<evidence type="ECO:0000259" key="5">
    <source>
        <dbReference type="Pfam" id="PF18998"/>
    </source>
</evidence>
<dbReference type="Pfam" id="PF18998">
    <property type="entry name" value="Flg_new_2"/>
    <property type="match status" value="1"/>
</dbReference>
<name>A0A7X9RTN7_9BACT</name>
<dbReference type="InterPro" id="IPR029052">
    <property type="entry name" value="Metallo-depent_PP-like"/>
</dbReference>